<dbReference type="PANTHER" id="PTHR37884">
    <property type="entry name" value="SEPTIN 4"/>
    <property type="match status" value="1"/>
</dbReference>
<dbReference type="AlphaFoldDB" id="A0A8C8UAV6"/>
<evidence type="ECO:0000313" key="2">
    <source>
        <dbReference type="Ensembl" id="ENSPEMP00000028301.1"/>
    </source>
</evidence>
<dbReference type="InterPro" id="IPR027979">
    <property type="entry name" value="DUF4655"/>
</dbReference>
<protein>
    <recommendedName>
        <fullName evidence="4">Septin-4</fullName>
    </recommendedName>
</protein>
<accession>A0A8C8UAV6</accession>
<feature type="compositionally biased region" description="Basic and acidic residues" evidence="1">
    <location>
        <begin position="135"/>
        <end position="149"/>
    </location>
</feature>
<reference evidence="2" key="3">
    <citation type="submission" date="2025-09" db="UniProtKB">
        <authorList>
            <consortium name="Ensembl"/>
        </authorList>
    </citation>
    <scope>IDENTIFICATION</scope>
</reference>
<name>A0A8C8UAV6_PERMB</name>
<feature type="region of interest" description="Disordered" evidence="1">
    <location>
        <begin position="130"/>
        <end position="149"/>
    </location>
</feature>
<feature type="region of interest" description="Disordered" evidence="1">
    <location>
        <begin position="436"/>
        <end position="456"/>
    </location>
</feature>
<dbReference type="PANTHER" id="PTHR37884:SF1">
    <property type="entry name" value="SEPTIN 4"/>
    <property type="match status" value="1"/>
</dbReference>
<feature type="compositionally biased region" description="Polar residues" evidence="1">
    <location>
        <begin position="67"/>
        <end position="82"/>
    </location>
</feature>
<sequence length="502" mass="55491">MASTQKATVFQVLRTDKSGSKVAVSSHRGAEVTTSTQRGHGCISSSQRGTVLSLSPCSQRRSEAAHPTTQGSTSDYPRSLSPQPRPGLATVSTPRGTETRPRTETTRQRSPHRKNQSVQTASSCLSGVHRNVSPVREEATRRSETKPGREVACHSTLASDAKYRHLSFISEKEEDPPSKVQNPQGVRMPRRVVAYPKDEAIQTESGRRTAIEVKSNQRNVTRVTSNHQSVLKKTAPQEPEIGPPCSILSEPKQKNMKGPPALKLSVLRDSDGVPRVPSRSDRSVCIETKPPSKVLIPEMEPTVRSASRDREAGRKVTISSGKQSIPAPHHVTTRTVSEGHYKSPLYSELSPKPSMHAELELTPRPLPPRSLPRYGPGCSWWALLNPKVEMPPNQPSVLDFEPTSPPPLDPLESFFEMDSNPFCEDLMFQREKVSLPPSPKESLHRGALTDVPKTPKCTSKQSTQGFNAFFLDVSEEMYNRILWWLKGLCSPFLGGLVRGWGW</sequence>
<feature type="compositionally biased region" description="Basic and acidic residues" evidence="1">
    <location>
        <begin position="97"/>
        <end position="107"/>
    </location>
</feature>
<feature type="compositionally biased region" description="Polar residues" evidence="1">
    <location>
        <begin position="32"/>
        <end position="59"/>
    </location>
</feature>
<keyword evidence="3" id="KW-1185">Reference proteome</keyword>
<reference evidence="2" key="2">
    <citation type="submission" date="2025-08" db="UniProtKB">
        <authorList>
            <consortium name="Ensembl"/>
        </authorList>
    </citation>
    <scope>IDENTIFICATION</scope>
</reference>
<reference evidence="2 3" key="1">
    <citation type="submission" date="2018-10" db="EMBL/GenBank/DDBJ databases">
        <title>Improved assembly of the deer mouse Peromyscus maniculatus genome.</title>
        <authorList>
            <person name="Lassance J.-M."/>
            <person name="Hoekstra H.E."/>
        </authorList>
    </citation>
    <scope>NUCLEOTIDE SEQUENCE [LARGE SCALE GENOMIC DNA]</scope>
</reference>
<dbReference type="Ensembl" id="ENSPEMT00000032722.2">
    <property type="protein sequence ID" value="ENSPEMP00000028301.1"/>
    <property type="gene ID" value="ENSPEMG00000023866.2"/>
</dbReference>
<dbReference type="GeneTree" id="ENSGT00390000018146"/>
<feature type="region of interest" description="Disordered" evidence="1">
    <location>
        <begin position="17"/>
        <end position="123"/>
    </location>
</feature>
<feature type="region of interest" description="Disordered" evidence="1">
    <location>
        <begin position="221"/>
        <end position="258"/>
    </location>
</feature>
<dbReference type="Pfam" id="PF15548">
    <property type="entry name" value="DUF4655"/>
    <property type="match status" value="1"/>
</dbReference>
<organism evidence="2 3">
    <name type="scientific">Peromyscus maniculatus bairdii</name>
    <name type="common">Prairie deer mouse</name>
    <dbReference type="NCBI Taxonomy" id="230844"/>
    <lineage>
        <taxon>Eukaryota</taxon>
        <taxon>Metazoa</taxon>
        <taxon>Chordata</taxon>
        <taxon>Craniata</taxon>
        <taxon>Vertebrata</taxon>
        <taxon>Euteleostomi</taxon>
        <taxon>Mammalia</taxon>
        <taxon>Eutheria</taxon>
        <taxon>Euarchontoglires</taxon>
        <taxon>Glires</taxon>
        <taxon>Rodentia</taxon>
        <taxon>Myomorpha</taxon>
        <taxon>Muroidea</taxon>
        <taxon>Cricetidae</taxon>
        <taxon>Neotominae</taxon>
        <taxon>Peromyscus</taxon>
    </lineage>
</organism>
<proteinExistence type="predicted"/>
<feature type="compositionally biased region" description="Polar residues" evidence="1">
    <location>
        <begin position="221"/>
        <end position="231"/>
    </location>
</feature>
<evidence type="ECO:0008006" key="4">
    <source>
        <dbReference type="Google" id="ProtNLM"/>
    </source>
</evidence>
<evidence type="ECO:0000313" key="3">
    <source>
        <dbReference type="Proteomes" id="UP000694547"/>
    </source>
</evidence>
<evidence type="ECO:0000256" key="1">
    <source>
        <dbReference type="SAM" id="MobiDB-lite"/>
    </source>
</evidence>
<dbReference type="Proteomes" id="UP000694547">
    <property type="component" value="Chromosome 8"/>
</dbReference>